<dbReference type="GO" id="GO:0006633">
    <property type="term" value="P:fatty acid biosynthetic process"/>
    <property type="evidence" value="ECO:0007669"/>
    <property type="project" value="TreeGrafter"/>
</dbReference>
<organism evidence="5 6">
    <name type="scientific">Amanita thiersii Skay4041</name>
    <dbReference type="NCBI Taxonomy" id="703135"/>
    <lineage>
        <taxon>Eukaryota</taxon>
        <taxon>Fungi</taxon>
        <taxon>Dikarya</taxon>
        <taxon>Basidiomycota</taxon>
        <taxon>Agaricomycotina</taxon>
        <taxon>Agaricomycetes</taxon>
        <taxon>Agaricomycetidae</taxon>
        <taxon>Agaricales</taxon>
        <taxon>Pluteineae</taxon>
        <taxon>Amanitaceae</taxon>
        <taxon>Amanita</taxon>
    </lineage>
</organism>
<dbReference type="SUPFAM" id="SSF51735">
    <property type="entry name" value="NAD(P)-binding Rossmann-fold domains"/>
    <property type="match status" value="1"/>
</dbReference>
<sequence length="271" mass="28760">MSLVSRVAVITGAARGIGRAIALRLADDGFDLALNDIPKSSSELNTLADELRQKGRRAIPLLADVSKEVDVKALIQDTVDQLGSVDVMVANAGVASANTILDSTILPSPFLSLLFSGTYSTQPSLSAATVDEWDHVLAVNLRGVFLCYKYAIEQMIKQGRGGRVIAASSMYGKQGAAGSGAYCASKFAVRGLTQSAAKEYGKYGITVNAYAPGFINTPLLEILGDKRNLVLDREKQETALGRVGEPEDIANLVSFLASEKSSFITGSFLSY</sequence>
<dbReference type="OrthoDB" id="498125at2759"/>
<dbReference type="InterPro" id="IPR002347">
    <property type="entry name" value="SDR_fam"/>
</dbReference>
<name>A0A2A9NJ82_9AGAR</name>
<dbReference type="PRINTS" id="PR00080">
    <property type="entry name" value="SDRFAMILY"/>
</dbReference>
<comment type="similarity">
    <text evidence="1 4">Belongs to the short-chain dehydrogenases/reductases (SDR) family.</text>
</comment>
<keyword evidence="3" id="KW-0560">Oxidoreductase</keyword>
<evidence type="ECO:0000256" key="1">
    <source>
        <dbReference type="ARBA" id="ARBA00006484"/>
    </source>
</evidence>
<keyword evidence="2" id="KW-0521">NADP</keyword>
<dbReference type="FunFam" id="3.40.50.720:FF:000173">
    <property type="entry name" value="3-oxoacyl-[acyl-carrier protein] reductase"/>
    <property type="match status" value="1"/>
</dbReference>
<dbReference type="PANTHER" id="PTHR42760">
    <property type="entry name" value="SHORT-CHAIN DEHYDROGENASES/REDUCTASES FAMILY MEMBER"/>
    <property type="match status" value="1"/>
</dbReference>
<accession>A0A2A9NJ82</accession>
<dbReference type="PROSITE" id="PS00061">
    <property type="entry name" value="ADH_SHORT"/>
    <property type="match status" value="1"/>
</dbReference>
<gene>
    <name evidence="5" type="ORF">AMATHDRAFT_4961</name>
</gene>
<dbReference type="Gene3D" id="3.40.50.720">
    <property type="entry name" value="NAD(P)-binding Rossmann-like Domain"/>
    <property type="match status" value="1"/>
</dbReference>
<dbReference type="PRINTS" id="PR00081">
    <property type="entry name" value="GDHRDH"/>
</dbReference>
<dbReference type="Pfam" id="PF00106">
    <property type="entry name" value="adh_short"/>
    <property type="match status" value="1"/>
</dbReference>
<evidence type="ECO:0000256" key="4">
    <source>
        <dbReference type="RuleBase" id="RU000363"/>
    </source>
</evidence>
<evidence type="ECO:0000313" key="6">
    <source>
        <dbReference type="Proteomes" id="UP000242287"/>
    </source>
</evidence>
<dbReference type="GO" id="GO:0016616">
    <property type="term" value="F:oxidoreductase activity, acting on the CH-OH group of donors, NAD or NADP as acceptor"/>
    <property type="evidence" value="ECO:0007669"/>
    <property type="project" value="TreeGrafter"/>
</dbReference>
<dbReference type="InterPro" id="IPR020904">
    <property type="entry name" value="Sc_DH/Rdtase_CS"/>
</dbReference>
<dbReference type="Proteomes" id="UP000242287">
    <property type="component" value="Unassembled WGS sequence"/>
</dbReference>
<dbReference type="PANTHER" id="PTHR42760:SF121">
    <property type="entry name" value="3-OXOACYL-(ACYL-CARRIER-PROTEIN) REDUCTASE"/>
    <property type="match status" value="1"/>
</dbReference>
<dbReference type="AlphaFoldDB" id="A0A2A9NJ82"/>
<evidence type="ECO:0000256" key="3">
    <source>
        <dbReference type="ARBA" id="ARBA00023002"/>
    </source>
</evidence>
<dbReference type="GO" id="GO:0048038">
    <property type="term" value="F:quinone binding"/>
    <property type="evidence" value="ECO:0007669"/>
    <property type="project" value="TreeGrafter"/>
</dbReference>
<evidence type="ECO:0000313" key="5">
    <source>
        <dbReference type="EMBL" id="PFH49374.1"/>
    </source>
</evidence>
<reference evidence="5 6" key="1">
    <citation type="submission" date="2014-02" db="EMBL/GenBank/DDBJ databases">
        <title>Transposable element dynamics among asymbiotic and ectomycorrhizal Amanita fungi.</title>
        <authorList>
            <consortium name="DOE Joint Genome Institute"/>
            <person name="Hess J."/>
            <person name="Skrede I."/>
            <person name="Wolfe B."/>
            <person name="LaButti K."/>
            <person name="Ohm R.A."/>
            <person name="Grigoriev I.V."/>
            <person name="Pringle A."/>
        </authorList>
    </citation>
    <scope>NUCLEOTIDE SEQUENCE [LARGE SCALE GENOMIC DNA]</scope>
    <source>
        <strain evidence="5 6">SKay4041</strain>
    </source>
</reference>
<protein>
    <submittedName>
        <fullName evidence="5">Uncharacterized protein</fullName>
    </submittedName>
</protein>
<dbReference type="STRING" id="703135.A0A2A9NJ82"/>
<evidence type="ECO:0000256" key="2">
    <source>
        <dbReference type="ARBA" id="ARBA00022857"/>
    </source>
</evidence>
<dbReference type="EMBL" id="KZ302031">
    <property type="protein sequence ID" value="PFH49374.1"/>
    <property type="molecule type" value="Genomic_DNA"/>
</dbReference>
<keyword evidence="6" id="KW-1185">Reference proteome</keyword>
<dbReference type="InterPro" id="IPR036291">
    <property type="entry name" value="NAD(P)-bd_dom_sf"/>
</dbReference>
<proteinExistence type="inferred from homology"/>